<proteinExistence type="predicted"/>
<reference evidence="2 3" key="1">
    <citation type="journal article" date="2022" name="Front. Microbiol.">
        <title>Male-killing mechanisms vary between Spiroplasma species.</title>
        <authorList>
            <person name="Arai H."/>
            <person name="Inoue M."/>
            <person name="Kageyama D."/>
        </authorList>
    </citation>
    <scope>NUCLEOTIDE SEQUENCE [LARGE SCALE GENOMIC DNA]</scope>
    <source>
        <strain evidence="3">sHm</strain>
    </source>
</reference>
<feature type="region of interest" description="Disordered" evidence="1">
    <location>
        <begin position="1"/>
        <end position="42"/>
    </location>
</feature>
<dbReference type="EMBL" id="AP026933">
    <property type="protein sequence ID" value="BDT04781.1"/>
    <property type="molecule type" value="Genomic_DNA"/>
</dbReference>
<feature type="compositionally biased region" description="Basic and acidic residues" evidence="1">
    <location>
        <begin position="1"/>
        <end position="14"/>
    </location>
</feature>
<feature type="compositionally biased region" description="Low complexity" evidence="1">
    <location>
        <begin position="26"/>
        <end position="42"/>
    </location>
</feature>
<keyword evidence="3" id="KW-1185">Reference proteome</keyword>
<accession>A0ABM8BYI4</accession>
<protein>
    <submittedName>
        <fullName evidence="2">Uncharacterized protein</fullName>
    </submittedName>
</protein>
<sequence length="88" mass="9957">MPNEEKKPLLEKNKHSNYGVTHQQPSINDSNSSSTESLNSSSTIIEIEDSEENNWINCSSRYGGTTQKKSMIMEIENMKPKLKITLIV</sequence>
<gene>
    <name evidence="2" type="ORF">SHM_24270</name>
</gene>
<dbReference type="RefSeq" id="WP_281748450.1">
    <property type="nucleotide sequence ID" value="NZ_AP026933.1"/>
</dbReference>
<evidence type="ECO:0000313" key="2">
    <source>
        <dbReference type="EMBL" id="BDT04781.1"/>
    </source>
</evidence>
<feature type="compositionally biased region" description="Polar residues" evidence="1">
    <location>
        <begin position="16"/>
        <end position="25"/>
    </location>
</feature>
<organism evidence="2 3">
    <name type="scientific">Spiroplasma ixodetis</name>
    <dbReference type="NCBI Taxonomy" id="2141"/>
    <lineage>
        <taxon>Bacteria</taxon>
        <taxon>Bacillati</taxon>
        <taxon>Mycoplasmatota</taxon>
        <taxon>Mollicutes</taxon>
        <taxon>Entomoplasmatales</taxon>
        <taxon>Spiroplasmataceae</taxon>
        <taxon>Spiroplasma</taxon>
    </lineage>
</organism>
<dbReference type="Proteomes" id="UP001163387">
    <property type="component" value="Chromosome"/>
</dbReference>
<evidence type="ECO:0000256" key="1">
    <source>
        <dbReference type="SAM" id="MobiDB-lite"/>
    </source>
</evidence>
<name>A0ABM8BYI4_9MOLU</name>
<evidence type="ECO:0000313" key="3">
    <source>
        <dbReference type="Proteomes" id="UP001163387"/>
    </source>
</evidence>